<dbReference type="AlphaFoldDB" id="A0A401SUD0"/>
<evidence type="ECO:0000256" key="2">
    <source>
        <dbReference type="ARBA" id="ARBA00022771"/>
    </source>
</evidence>
<evidence type="ECO:0000256" key="4">
    <source>
        <dbReference type="PROSITE-ProRule" id="PRU00134"/>
    </source>
</evidence>
<organism evidence="6 7">
    <name type="scientific">Chiloscyllium punctatum</name>
    <name type="common">Brownbanded bambooshark</name>
    <name type="synonym">Hemiscyllium punctatum</name>
    <dbReference type="NCBI Taxonomy" id="137246"/>
    <lineage>
        <taxon>Eukaryota</taxon>
        <taxon>Metazoa</taxon>
        <taxon>Chordata</taxon>
        <taxon>Craniata</taxon>
        <taxon>Vertebrata</taxon>
        <taxon>Chondrichthyes</taxon>
        <taxon>Elasmobranchii</taxon>
        <taxon>Galeomorphii</taxon>
        <taxon>Galeoidea</taxon>
        <taxon>Orectolobiformes</taxon>
        <taxon>Hemiscylliidae</taxon>
        <taxon>Chiloscyllium</taxon>
    </lineage>
</organism>
<dbReference type="GO" id="GO:0008270">
    <property type="term" value="F:zinc ion binding"/>
    <property type="evidence" value="ECO:0007669"/>
    <property type="project" value="UniProtKB-KW"/>
</dbReference>
<evidence type="ECO:0000313" key="7">
    <source>
        <dbReference type="Proteomes" id="UP000287033"/>
    </source>
</evidence>
<dbReference type="InterPro" id="IPR002893">
    <property type="entry name" value="Znf_MYND"/>
</dbReference>
<comment type="caution">
    <text evidence="6">The sequence shown here is derived from an EMBL/GenBank/DDBJ whole genome shotgun (WGS) entry which is preliminary data.</text>
</comment>
<dbReference type="Pfam" id="PF01753">
    <property type="entry name" value="zf-MYND"/>
    <property type="match status" value="1"/>
</dbReference>
<dbReference type="Gene3D" id="6.10.140.2220">
    <property type="match status" value="1"/>
</dbReference>
<dbReference type="Proteomes" id="UP000287033">
    <property type="component" value="Unassembled WGS sequence"/>
</dbReference>
<reference evidence="6 7" key="1">
    <citation type="journal article" date="2018" name="Nat. Ecol. Evol.">
        <title>Shark genomes provide insights into elasmobranch evolution and the origin of vertebrates.</title>
        <authorList>
            <person name="Hara Y"/>
            <person name="Yamaguchi K"/>
            <person name="Onimaru K"/>
            <person name="Kadota M"/>
            <person name="Koyanagi M"/>
            <person name="Keeley SD"/>
            <person name="Tatsumi K"/>
            <person name="Tanaka K"/>
            <person name="Motone F"/>
            <person name="Kageyama Y"/>
            <person name="Nozu R"/>
            <person name="Adachi N"/>
            <person name="Nishimura O"/>
            <person name="Nakagawa R"/>
            <person name="Tanegashima C"/>
            <person name="Kiyatake I"/>
            <person name="Matsumoto R"/>
            <person name="Murakumo K"/>
            <person name="Nishida K"/>
            <person name="Terakita A"/>
            <person name="Kuratani S"/>
            <person name="Sato K"/>
            <person name="Hyodo S Kuraku.S."/>
        </authorList>
    </citation>
    <scope>NUCLEOTIDE SEQUENCE [LARGE SCALE GENOMIC DNA]</scope>
</reference>
<dbReference type="OrthoDB" id="9922773at2759"/>
<evidence type="ECO:0000313" key="6">
    <source>
        <dbReference type="EMBL" id="GCC34001.1"/>
    </source>
</evidence>
<gene>
    <name evidence="6" type="ORF">chiPu_0012474</name>
</gene>
<dbReference type="SUPFAM" id="SSF144232">
    <property type="entry name" value="HIT/MYND zinc finger-like"/>
    <property type="match status" value="1"/>
</dbReference>
<dbReference type="OMA" id="FRSCERC"/>
<evidence type="ECO:0000259" key="5">
    <source>
        <dbReference type="PROSITE" id="PS50865"/>
    </source>
</evidence>
<sequence>MVLALDDRDVWNPTKVVPETRELSFDKELKSDLHCTMVTQEKKEDKKQLSIYKRWQQELEVGGLACKGRLLSSSEALAPAPRAMMAAAGEEPALSRRRSGVPYKQQLEMLIGDCTDNLIKRIMRLILQDTYEAQSELHTIMLNLFEKICINGADDCRPEAHVFLQRFAEIAWSELVDECFAEGSMKLIHSHSTFFQALGFLRRISCYLPCVRRMWDKRYRIVTNIGIMLVFDGEITHLRHFIWQECLKILYNCLVLCNEDDIKYLCQLQIFNCLEVAWKMSDQRLNLGLLVKAWLVLAEHYHIPICKQTWDRSSFPQIIWYLSQEDEYEMAGVHIAKKAMLAVENPEAYKKNPYVHYKHKTRYISTISDVETKLPETFPTICSSPVCNELEDLDCHFRSCERCRLAYYCSKICQKYHWKHGHKEECVPLIPKEDILKYYTEDVINDFQLYCISLSNSKMLESIMGQTIPKRKRGDGVRCLGVLVKNEQGQWVTIDEHVPDSKKHPRRNRPKD</sequence>
<keyword evidence="3" id="KW-0862">Zinc</keyword>
<name>A0A401SUD0_CHIPU</name>
<keyword evidence="2 4" id="KW-0863">Zinc-finger</keyword>
<protein>
    <recommendedName>
        <fullName evidence="5">MYND-type domain-containing protein</fullName>
    </recommendedName>
</protein>
<evidence type="ECO:0000256" key="1">
    <source>
        <dbReference type="ARBA" id="ARBA00022723"/>
    </source>
</evidence>
<dbReference type="EMBL" id="BEZZ01000559">
    <property type="protein sequence ID" value="GCC34001.1"/>
    <property type="molecule type" value="Genomic_DNA"/>
</dbReference>
<keyword evidence="1" id="KW-0479">Metal-binding</keyword>
<evidence type="ECO:0000256" key="3">
    <source>
        <dbReference type="ARBA" id="ARBA00022833"/>
    </source>
</evidence>
<proteinExistence type="predicted"/>
<feature type="domain" description="MYND-type" evidence="5">
    <location>
        <begin position="384"/>
        <end position="426"/>
    </location>
</feature>
<dbReference type="PROSITE" id="PS50865">
    <property type="entry name" value="ZF_MYND_2"/>
    <property type="match status" value="1"/>
</dbReference>
<accession>A0A401SUD0</accession>
<keyword evidence="7" id="KW-1185">Reference proteome</keyword>